<evidence type="ECO:0000313" key="3">
    <source>
        <dbReference type="EMBL" id="KNB74162.1"/>
    </source>
</evidence>
<gene>
    <name evidence="3" type="ORF">ADS79_07375</name>
</gene>
<feature type="domain" description="DUF7168" evidence="2">
    <location>
        <begin position="58"/>
        <end position="191"/>
    </location>
</feature>
<organism evidence="3 4">
    <name type="scientific">Brevibacillus reuszeri</name>
    <dbReference type="NCBI Taxonomy" id="54915"/>
    <lineage>
        <taxon>Bacteria</taxon>
        <taxon>Bacillati</taxon>
        <taxon>Bacillota</taxon>
        <taxon>Bacilli</taxon>
        <taxon>Bacillales</taxon>
        <taxon>Paenibacillaceae</taxon>
        <taxon>Brevibacillus</taxon>
    </lineage>
</organism>
<evidence type="ECO:0000259" key="1">
    <source>
        <dbReference type="Pfam" id="PF10979"/>
    </source>
</evidence>
<proteinExistence type="predicted"/>
<reference evidence="4" key="1">
    <citation type="submission" date="2015-07" db="EMBL/GenBank/DDBJ databases">
        <title>Genome sequencing project for genomic taxonomy and phylogenomics of Bacillus-like bacteria.</title>
        <authorList>
            <person name="Liu B."/>
            <person name="Wang J."/>
            <person name="Zhu Y."/>
            <person name="Liu G."/>
            <person name="Chen Q."/>
            <person name="Chen Z."/>
            <person name="Lan J."/>
            <person name="Che J."/>
            <person name="Ge C."/>
            <person name="Shi H."/>
            <person name="Pan Z."/>
            <person name="Liu X."/>
        </authorList>
    </citation>
    <scope>NUCLEOTIDE SEQUENCE [LARGE SCALE GENOMIC DNA]</scope>
    <source>
        <strain evidence="4">DSM 9887</strain>
    </source>
</reference>
<dbReference type="InterPro" id="IPR024498">
    <property type="entry name" value="DUF2786"/>
</dbReference>
<name>A0A0K9YZW0_9BACL</name>
<accession>A0A0K9YZW0</accession>
<protein>
    <submittedName>
        <fullName evidence="3">Uncharacterized protein</fullName>
    </submittedName>
</protein>
<evidence type="ECO:0000313" key="4">
    <source>
        <dbReference type="Proteomes" id="UP000036834"/>
    </source>
</evidence>
<dbReference type="AlphaFoldDB" id="A0A0K9YZW0"/>
<dbReference type="PATRIC" id="fig|54915.3.peg.6907"/>
<comment type="caution">
    <text evidence="3">The sequence shown here is derived from an EMBL/GenBank/DDBJ whole genome shotgun (WGS) entry which is preliminary data.</text>
</comment>
<feature type="domain" description="DUF2786" evidence="1">
    <location>
        <begin position="7"/>
        <end position="44"/>
    </location>
</feature>
<sequence length="227" mass="25968">MLLNENILRKVRKALALASNNPSEQEAQSAMLMAQRVLAEHGLSIQDVQESENEQEKNVIHEHATEYGKTIWWKKRLSAIVAENFRCFSYINKRSNASQIRFVGLDSDVSLAIEIFKFACETIQYHLSKYRQELKESGYRKVEVTYMGNDYLKGYLRGLDQKFKEQVEKNNWGLVLVKDALVVQEHESMNLKKSKPTGASFGGNNGAYERGFTDGKSFDSSRKMIAN</sequence>
<dbReference type="EMBL" id="LGIQ01000005">
    <property type="protein sequence ID" value="KNB74162.1"/>
    <property type="molecule type" value="Genomic_DNA"/>
</dbReference>
<dbReference type="Pfam" id="PF10979">
    <property type="entry name" value="DUF2786"/>
    <property type="match status" value="1"/>
</dbReference>
<evidence type="ECO:0000259" key="2">
    <source>
        <dbReference type="Pfam" id="PF23771"/>
    </source>
</evidence>
<dbReference type="InterPro" id="IPR055592">
    <property type="entry name" value="DUF7168"/>
</dbReference>
<dbReference type="Proteomes" id="UP000036834">
    <property type="component" value="Unassembled WGS sequence"/>
</dbReference>
<dbReference type="Pfam" id="PF23771">
    <property type="entry name" value="DUF7168"/>
    <property type="match status" value="1"/>
</dbReference>